<dbReference type="SMART" id="SM00421">
    <property type="entry name" value="HTH_LUXR"/>
    <property type="match status" value="1"/>
</dbReference>
<evidence type="ECO:0000256" key="3">
    <source>
        <dbReference type="ARBA" id="ARBA00023163"/>
    </source>
</evidence>
<feature type="domain" description="HTH luxR-type" evidence="4">
    <location>
        <begin position="193"/>
        <end position="258"/>
    </location>
</feature>
<dbReference type="PANTHER" id="PTHR44688">
    <property type="entry name" value="DNA-BINDING TRANSCRIPTIONAL ACTIVATOR DEVR_DOSR"/>
    <property type="match status" value="1"/>
</dbReference>
<evidence type="ECO:0000259" key="4">
    <source>
        <dbReference type="PROSITE" id="PS50043"/>
    </source>
</evidence>
<dbReference type="Gene3D" id="1.10.10.10">
    <property type="entry name" value="Winged helix-like DNA-binding domain superfamily/Winged helix DNA-binding domain"/>
    <property type="match status" value="1"/>
</dbReference>
<dbReference type="Pfam" id="PF00196">
    <property type="entry name" value="GerE"/>
    <property type="match status" value="1"/>
</dbReference>
<evidence type="ECO:0000256" key="1">
    <source>
        <dbReference type="ARBA" id="ARBA00023015"/>
    </source>
</evidence>
<sequence>MEESTRDFIHNLWDQLADFDAAHSDEALTLLMEGLCTLAGAWNVSWMGVVRLDTSFPGDPVKGWRPRLAHFLHPSPPLNDAVREQMDELEQGIVDVTTIRGAEGAGAFRAMRLCDVAGPEWFESLYYRVYYQGFGRADATWVAFPVSEDAESWFGIFRASDLPPFTEAERDTVAYALRGIKWFHRQLMLSHGLLIAAASLTPAERRVLHLLLAGLPEKLIAEELGRSYHTTHEHVTSIYRKFGVSNRAALMAIWLGKAS</sequence>
<dbReference type="InterPro" id="IPR000792">
    <property type="entry name" value="Tscrpt_reg_LuxR_C"/>
</dbReference>
<dbReference type="SUPFAM" id="SSF46894">
    <property type="entry name" value="C-terminal effector domain of the bipartite response regulators"/>
    <property type="match status" value="1"/>
</dbReference>
<dbReference type="AlphaFoldDB" id="A0AAN1T035"/>
<dbReference type="PROSITE" id="PS50043">
    <property type="entry name" value="HTH_LUXR_2"/>
    <property type="match status" value="1"/>
</dbReference>
<keyword evidence="1" id="KW-0805">Transcription regulation</keyword>
<dbReference type="GO" id="GO:0003677">
    <property type="term" value="F:DNA binding"/>
    <property type="evidence" value="ECO:0007669"/>
    <property type="project" value="UniProtKB-KW"/>
</dbReference>
<proteinExistence type="predicted"/>
<dbReference type="PANTHER" id="PTHR44688:SF16">
    <property type="entry name" value="DNA-BINDING TRANSCRIPTIONAL ACTIVATOR DEVR_DOSR"/>
    <property type="match status" value="1"/>
</dbReference>
<protein>
    <recommendedName>
        <fullName evidence="4">HTH luxR-type domain-containing protein</fullName>
    </recommendedName>
</protein>
<evidence type="ECO:0000256" key="2">
    <source>
        <dbReference type="ARBA" id="ARBA00023125"/>
    </source>
</evidence>
<dbReference type="GO" id="GO:0006355">
    <property type="term" value="P:regulation of DNA-templated transcription"/>
    <property type="evidence" value="ECO:0007669"/>
    <property type="project" value="InterPro"/>
</dbReference>
<dbReference type="Proteomes" id="UP001319121">
    <property type="component" value="Chromosome"/>
</dbReference>
<name>A0AAN1T035_9PROT</name>
<dbReference type="InterPro" id="IPR016032">
    <property type="entry name" value="Sig_transdc_resp-reg_C-effctor"/>
</dbReference>
<dbReference type="CDD" id="cd06170">
    <property type="entry name" value="LuxR_C_like"/>
    <property type="match status" value="1"/>
</dbReference>
<accession>A0AAN1T035</accession>
<evidence type="ECO:0000313" key="5">
    <source>
        <dbReference type="EMBL" id="BBI99982.1"/>
    </source>
</evidence>
<dbReference type="EMBL" id="AP019536">
    <property type="protein sequence ID" value="BBI99982.1"/>
    <property type="molecule type" value="Genomic_DNA"/>
</dbReference>
<dbReference type="PRINTS" id="PR00038">
    <property type="entry name" value="HTHLUXR"/>
</dbReference>
<dbReference type="RefSeq" id="WP_212785243.1">
    <property type="nucleotide sequence ID" value="NZ_AP019536.1"/>
</dbReference>
<keyword evidence="3" id="KW-0804">Transcription</keyword>
<organism evidence="5 6">
    <name type="scientific">Ferrigenium kumadai</name>
    <dbReference type="NCBI Taxonomy" id="1682490"/>
    <lineage>
        <taxon>Bacteria</taxon>
        <taxon>Pseudomonadati</taxon>
        <taxon>Pseudomonadota</taxon>
        <taxon>Betaproteobacteria</taxon>
        <taxon>Nitrosomonadales</taxon>
        <taxon>Gallionellaceae</taxon>
        <taxon>Ferrigenium</taxon>
    </lineage>
</organism>
<reference evidence="5 6" key="1">
    <citation type="submission" date="2019-03" db="EMBL/GenBank/DDBJ databases">
        <title>Complete genome sequence of Ferrigenium kumadai strain An22, a microaerophilic iron-oxidizing bacterium isolated from a paddy field soil.</title>
        <authorList>
            <person name="Watanabe T."/>
            <person name="Asakawa S."/>
        </authorList>
    </citation>
    <scope>NUCLEOTIDE SEQUENCE [LARGE SCALE GENOMIC DNA]</scope>
    <source>
        <strain evidence="5 6">An22</strain>
    </source>
</reference>
<keyword evidence="2" id="KW-0238">DNA-binding</keyword>
<keyword evidence="6" id="KW-1185">Reference proteome</keyword>
<dbReference type="InterPro" id="IPR036388">
    <property type="entry name" value="WH-like_DNA-bd_sf"/>
</dbReference>
<gene>
    <name evidence="5" type="ORF">FGKAn22_16750</name>
</gene>
<evidence type="ECO:0000313" key="6">
    <source>
        <dbReference type="Proteomes" id="UP001319121"/>
    </source>
</evidence>
<dbReference type="KEGG" id="fku:FGKAn22_16750"/>